<dbReference type="Gene3D" id="3.40.190.170">
    <property type="entry name" value="Bacterial extracellular solute-binding protein, family 7"/>
    <property type="match status" value="1"/>
</dbReference>
<dbReference type="InterPro" id="IPR018389">
    <property type="entry name" value="DctP_fam"/>
</dbReference>
<dbReference type="Pfam" id="PF03480">
    <property type="entry name" value="DctP"/>
    <property type="match status" value="1"/>
</dbReference>
<name>A0A4S8FB36_9BURK</name>
<keyword evidence="3 4" id="KW-0732">Signal</keyword>
<feature type="signal peptide" evidence="4">
    <location>
        <begin position="1"/>
        <end position="26"/>
    </location>
</feature>
<comment type="caution">
    <text evidence="5">The sequence shown here is derived from an EMBL/GenBank/DDBJ whole genome shotgun (WGS) entry which is preliminary data.</text>
</comment>
<evidence type="ECO:0000313" key="6">
    <source>
        <dbReference type="Proteomes" id="UP000308917"/>
    </source>
</evidence>
<dbReference type="PANTHER" id="PTHR33376:SF7">
    <property type="entry name" value="C4-DICARBOXYLATE-BINDING PROTEIN DCTB"/>
    <property type="match status" value="1"/>
</dbReference>
<organism evidence="5 6">
    <name type="scientific">Lampropedia puyangensis</name>
    <dbReference type="NCBI Taxonomy" id="1330072"/>
    <lineage>
        <taxon>Bacteria</taxon>
        <taxon>Pseudomonadati</taxon>
        <taxon>Pseudomonadota</taxon>
        <taxon>Betaproteobacteria</taxon>
        <taxon>Burkholderiales</taxon>
        <taxon>Comamonadaceae</taxon>
        <taxon>Lampropedia</taxon>
    </lineage>
</organism>
<keyword evidence="6" id="KW-1185">Reference proteome</keyword>
<dbReference type="EMBL" id="STFG01000003">
    <property type="protein sequence ID" value="THU04055.1"/>
    <property type="molecule type" value="Genomic_DNA"/>
</dbReference>
<dbReference type="CDD" id="cd13669">
    <property type="entry name" value="PBP2_TRAP_TM0322_like"/>
    <property type="match status" value="1"/>
</dbReference>
<accession>A0A4S8FB36</accession>
<reference evidence="5 6" key="1">
    <citation type="journal article" date="2015" name="Antonie Van Leeuwenhoek">
        <title>Lampropedia puyangensis sp. nov., isolated from symptomatic bark of Populus ? euramericana canker and emended description of Lampropedia hyalina (Ehrenberg 1832) Lee et al. 2004.</title>
        <authorList>
            <person name="Li Y."/>
            <person name="Wang T."/>
            <person name="Piao C.G."/>
            <person name="Wang L.F."/>
            <person name="Tian G.Z."/>
            <person name="Zhu T.H."/>
            <person name="Guo M.W."/>
        </authorList>
    </citation>
    <scope>NUCLEOTIDE SEQUENCE [LARGE SCALE GENOMIC DNA]</scope>
    <source>
        <strain evidence="5 6">2-bin</strain>
    </source>
</reference>
<dbReference type="RefSeq" id="WP_136572621.1">
    <property type="nucleotide sequence ID" value="NZ_STFG01000003.1"/>
</dbReference>
<evidence type="ECO:0000256" key="4">
    <source>
        <dbReference type="SAM" id="SignalP"/>
    </source>
</evidence>
<dbReference type="NCBIfam" id="NF037995">
    <property type="entry name" value="TRAP_S1"/>
    <property type="match status" value="1"/>
</dbReference>
<dbReference type="GO" id="GO:0055085">
    <property type="term" value="P:transmembrane transport"/>
    <property type="evidence" value="ECO:0007669"/>
    <property type="project" value="InterPro"/>
</dbReference>
<dbReference type="SUPFAM" id="SSF53850">
    <property type="entry name" value="Periplasmic binding protein-like II"/>
    <property type="match status" value="1"/>
</dbReference>
<gene>
    <name evidence="5" type="ORF">E9531_04840</name>
</gene>
<feature type="chain" id="PRO_5020265071" evidence="4">
    <location>
        <begin position="27"/>
        <end position="328"/>
    </location>
</feature>
<evidence type="ECO:0000313" key="5">
    <source>
        <dbReference type="EMBL" id="THU04055.1"/>
    </source>
</evidence>
<evidence type="ECO:0000256" key="1">
    <source>
        <dbReference type="ARBA" id="ARBA00009023"/>
    </source>
</evidence>
<sequence>MKLTTLFKTVLAAGCLALGFSTAAVAQKPVAIKVAYENHPGEPLDKVMRHWADLVKDRSEGKVVFELYPSSQLGAKNDVMDQAMMGMNVITLSDVAFLADYEPDLGVLFGPYLTDDPAKLFKIYESDWFKAKDEALKKKGVHLVMTNYLYGVRQLLAKKPVMTPDDLKGMKVRVPNNVMQIKTFEAMGATPTPMPLGDVYPALTQGMIDGVENPLPVLYGQKLHEQAKYLSMISYITNTSVWVGGEAFFSTLDPALVKIIHETGYEAGLYSQKVATEEDAKLIEQMKAAGVEVVYPDVAPFREKALAVYKQFPEWSPNLYETIQQQLK</sequence>
<dbReference type="AlphaFoldDB" id="A0A4S8FB36"/>
<dbReference type="InterPro" id="IPR038404">
    <property type="entry name" value="TRAP_DctP_sf"/>
</dbReference>
<proteinExistence type="inferred from homology"/>
<evidence type="ECO:0000256" key="2">
    <source>
        <dbReference type="ARBA" id="ARBA00022448"/>
    </source>
</evidence>
<dbReference type="Proteomes" id="UP000308917">
    <property type="component" value="Unassembled WGS sequence"/>
</dbReference>
<dbReference type="GO" id="GO:0030288">
    <property type="term" value="C:outer membrane-bounded periplasmic space"/>
    <property type="evidence" value="ECO:0007669"/>
    <property type="project" value="InterPro"/>
</dbReference>
<comment type="similarity">
    <text evidence="1">Belongs to the bacterial solute-binding protein 7 family.</text>
</comment>
<keyword evidence="2" id="KW-0813">Transport</keyword>
<dbReference type="OrthoDB" id="8690069at2"/>
<dbReference type="InterPro" id="IPR004682">
    <property type="entry name" value="TRAP_DctP"/>
</dbReference>
<evidence type="ECO:0000256" key="3">
    <source>
        <dbReference type="ARBA" id="ARBA00022729"/>
    </source>
</evidence>
<protein>
    <submittedName>
        <fullName evidence="5">C4-dicarboxylate ABC transporter</fullName>
    </submittedName>
</protein>
<dbReference type="PANTHER" id="PTHR33376">
    <property type="match status" value="1"/>
</dbReference>
<dbReference type="PIRSF" id="PIRSF006470">
    <property type="entry name" value="DctB"/>
    <property type="match status" value="1"/>
</dbReference>